<organism evidence="1 2">
    <name type="scientific">Catharanthus roseus</name>
    <name type="common">Madagascar periwinkle</name>
    <name type="synonym">Vinca rosea</name>
    <dbReference type="NCBI Taxonomy" id="4058"/>
    <lineage>
        <taxon>Eukaryota</taxon>
        <taxon>Viridiplantae</taxon>
        <taxon>Streptophyta</taxon>
        <taxon>Embryophyta</taxon>
        <taxon>Tracheophyta</taxon>
        <taxon>Spermatophyta</taxon>
        <taxon>Magnoliopsida</taxon>
        <taxon>eudicotyledons</taxon>
        <taxon>Gunneridae</taxon>
        <taxon>Pentapetalae</taxon>
        <taxon>asterids</taxon>
        <taxon>lamiids</taxon>
        <taxon>Gentianales</taxon>
        <taxon>Apocynaceae</taxon>
        <taxon>Rauvolfioideae</taxon>
        <taxon>Vinceae</taxon>
        <taxon>Catharanthinae</taxon>
        <taxon>Catharanthus</taxon>
    </lineage>
</organism>
<protein>
    <submittedName>
        <fullName evidence="1">Uncharacterized protein</fullName>
    </submittedName>
</protein>
<evidence type="ECO:0000313" key="1">
    <source>
        <dbReference type="EMBL" id="KAI5649566.1"/>
    </source>
</evidence>
<reference evidence="2" key="1">
    <citation type="journal article" date="2023" name="Nat. Plants">
        <title>Single-cell RNA sequencing provides a high-resolution roadmap for understanding the multicellular compartmentation of specialized metabolism.</title>
        <authorList>
            <person name="Sun S."/>
            <person name="Shen X."/>
            <person name="Li Y."/>
            <person name="Li Y."/>
            <person name="Wang S."/>
            <person name="Li R."/>
            <person name="Zhang H."/>
            <person name="Shen G."/>
            <person name="Guo B."/>
            <person name="Wei J."/>
            <person name="Xu J."/>
            <person name="St-Pierre B."/>
            <person name="Chen S."/>
            <person name="Sun C."/>
        </authorList>
    </citation>
    <scope>NUCLEOTIDE SEQUENCE [LARGE SCALE GENOMIC DNA]</scope>
</reference>
<comment type="caution">
    <text evidence="1">The sequence shown here is derived from an EMBL/GenBank/DDBJ whole genome shotgun (WGS) entry which is preliminary data.</text>
</comment>
<proteinExistence type="predicted"/>
<name>A0ACB9ZPC8_CATRO</name>
<gene>
    <name evidence="1" type="ORF">M9H77_35571</name>
</gene>
<sequence>MNGNPSQLCFKLPLTKNFRGKSERSGKGGGGSNNEPILPLPYRISNEANRMWYNAKLRIRLVVECTIHSLLESQVGSLEHFRAMRIHLDQAILAQILGEEGHSVFYECASTSIFADPTWVYSEALARFGKVASLLIGTNISPQSPDQTNNLRMINVYIMDNMRSRSPFSLSHLYSSFFYVINVALMLERVIGFSQLLSRVFHHFHIDFSGPDSEKQATEAVEDDEEDDLRTAVIN</sequence>
<dbReference type="EMBL" id="CM044708">
    <property type="protein sequence ID" value="KAI5649566.1"/>
    <property type="molecule type" value="Genomic_DNA"/>
</dbReference>
<keyword evidence="2" id="KW-1185">Reference proteome</keyword>
<accession>A0ACB9ZPC8</accession>
<dbReference type="Proteomes" id="UP001060085">
    <property type="component" value="Linkage Group LG08"/>
</dbReference>
<evidence type="ECO:0000313" key="2">
    <source>
        <dbReference type="Proteomes" id="UP001060085"/>
    </source>
</evidence>